<evidence type="ECO:0000256" key="3">
    <source>
        <dbReference type="PIRSR" id="PIRSR000894-1"/>
    </source>
</evidence>
<dbReference type="InParanoid" id="A0A2H3E7I8"/>
<dbReference type="PANTHER" id="PTHR20963">
    <property type="entry name" value="MULTIPLE INOSITOL POLYPHOSPHATE PHOSPHATASE-RELATED"/>
    <property type="match status" value="1"/>
</dbReference>
<dbReference type="PROSITE" id="PS00616">
    <property type="entry name" value="HIS_ACID_PHOSPHAT_1"/>
    <property type="match status" value="1"/>
</dbReference>
<dbReference type="OMA" id="SLHSPWC"/>
<dbReference type="EMBL" id="KZ293644">
    <property type="protein sequence ID" value="PBL03406.1"/>
    <property type="molecule type" value="Genomic_DNA"/>
</dbReference>
<dbReference type="Proteomes" id="UP000217790">
    <property type="component" value="Unassembled WGS sequence"/>
</dbReference>
<feature type="chain" id="PRO_5013749432" evidence="5">
    <location>
        <begin position="23"/>
        <end position="433"/>
    </location>
</feature>
<evidence type="ECO:0000256" key="5">
    <source>
        <dbReference type="SAM" id="SignalP"/>
    </source>
</evidence>
<gene>
    <name evidence="6" type="ORF">ARMGADRAFT_14855</name>
</gene>
<evidence type="ECO:0000256" key="1">
    <source>
        <dbReference type="ARBA" id="ARBA00022801"/>
    </source>
</evidence>
<evidence type="ECO:0000313" key="6">
    <source>
        <dbReference type="EMBL" id="PBL03406.1"/>
    </source>
</evidence>
<dbReference type="InterPro" id="IPR033379">
    <property type="entry name" value="Acid_Pase_AS"/>
</dbReference>
<dbReference type="AlphaFoldDB" id="A0A2H3E7I8"/>
<dbReference type="FunCoup" id="A0A2H3E7I8">
    <property type="interactions" value="216"/>
</dbReference>
<dbReference type="InterPro" id="IPR016274">
    <property type="entry name" value="Histidine_acid_Pase_euk"/>
</dbReference>
<reference evidence="7" key="1">
    <citation type="journal article" date="2017" name="Nat. Ecol. Evol.">
        <title>Genome expansion and lineage-specific genetic innovations in the forest pathogenic fungi Armillaria.</title>
        <authorList>
            <person name="Sipos G."/>
            <person name="Prasanna A.N."/>
            <person name="Walter M.C."/>
            <person name="O'Connor E."/>
            <person name="Balint B."/>
            <person name="Krizsan K."/>
            <person name="Kiss B."/>
            <person name="Hess J."/>
            <person name="Varga T."/>
            <person name="Slot J."/>
            <person name="Riley R."/>
            <person name="Boka B."/>
            <person name="Rigling D."/>
            <person name="Barry K."/>
            <person name="Lee J."/>
            <person name="Mihaltcheva S."/>
            <person name="LaButti K."/>
            <person name="Lipzen A."/>
            <person name="Waldron R."/>
            <person name="Moloney N.M."/>
            <person name="Sperisen C."/>
            <person name="Kredics L."/>
            <person name="Vagvoelgyi C."/>
            <person name="Patrignani A."/>
            <person name="Fitzpatrick D."/>
            <person name="Nagy I."/>
            <person name="Doyle S."/>
            <person name="Anderson J.B."/>
            <person name="Grigoriev I.V."/>
            <person name="Gueldener U."/>
            <person name="Muensterkoetter M."/>
            <person name="Nagy L.G."/>
        </authorList>
    </citation>
    <scope>NUCLEOTIDE SEQUENCE [LARGE SCALE GENOMIC DNA]</scope>
    <source>
        <strain evidence="7">Ar21-2</strain>
    </source>
</reference>
<keyword evidence="2" id="KW-0325">Glycoprotein</keyword>
<sequence length="433" mass="47825">MVLFRTLQFLLNVTGFVAVVSAEKYNWLGNLSPYHKAPVPRGVSETLPEDCTVVQVMLMGRHGSRWPLQSELVYITNLTEKLAASTEYIQNADLPDNLQFLKSGYVTTLGHDNLTAPGRKEMFDHGVNFRLKYQHLEATSVLAGDQDRVVESAQWFSQGYFGREWAELESRVFSTIPEDEVTISWITPMDTCANWAYSYGGDAVETWDSVYLPAITERLNSLLPGVNLTDADTHGALYACAYDYAALRVSPWCDVFNHDELANFEYELDILMDGAFGYNLPGNMGPLLGTIFVKKLIERFSDSTGNASAVYLEFGHDTTIDTAFAALGLAKDTPPLSATGPVPPNRAFRTSTQVPFGAQMVWEKFTCSSSFNGPQIRLIMNGSPFSLSACAATEQDRSYGSCSFDKFVDSNAFSTSVTWGDAIWNATCGEADL</sequence>
<feature type="active site" description="Nucleophile" evidence="3">
    <location>
        <position position="62"/>
    </location>
</feature>
<keyword evidence="4" id="KW-1015">Disulfide bond</keyword>
<feature type="signal peptide" evidence="5">
    <location>
        <begin position="1"/>
        <end position="22"/>
    </location>
</feature>
<name>A0A2H3E7I8_ARMGA</name>
<dbReference type="Gene3D" id="3.40.50.1240">
    <property type="entry name" value="Phosphoglycerate mutase-like"/>
    <property type="match status" value="1"/>
</dbReference>
<feature type="disulfide bond" evidence="4">
    <location>
        <begin position="51"/>
        <end position="367"/>
    </location>
</feature>
<feature type="disulfide bond" evidence="4">
    <location>
        <begin position="390"/>
        <end position="402"/>
    </location>
</feature>
<keyword evidence="7" id="KW-1185">Reference proteome</keyword>
<proteinExistence type="predicted"/>
<dbReference type="InterPro" id="IPR029033">
    <property type="entry name" value="His_PPase_superfam"/>
</dbReference>
<feature type="disulfide bond" evidence="4">
    <location>
        <begin position="240"/>
        <end position="253"/>
    </location>
</feature>
<keyword evidence="1" id="KW-0378">Hydrolase</keyword>
<organism evidence="6 7">
    <name type="scientific">Armillaria gallica</name>
    <name type="common">Bulbous honey fungus</name>
    <name type="synonym">Armillaria bulbosa</name>
    <dbReference type="NCBI Taxonomy" id="47427"/>
    <lineage>
        <taxon>Eukaryota</taxon>
        <taxon>Fungi</taxon>
        <taxon>Dikarya</taxon>
        <taxon>Basidiomycota</taxon>
        <taxon>Agaricomycotina</taxon>
        <taxon>Agaricomycetes</taxon>
        <taxon>Agaricomycetidae</taxon>
        <taxon>Agaricales</taxon>
        <taxon>Marasmiineae</taxon>
        <taxon>Physalacriaceae</taxon>
        <taxon>Armillaria</taxon>
    </lineage>
</organism>
<dbReference type="SUPFAM" id="SSF53254">
    <property type="entry name" value="Phosphoglycerate mutase-like"/>
    <property type="match status" value="1"/>
</dbReference>
<keyword evidence="5" id="KW-0732">Signal</keyword>
<dbReference type="STRING" id="47427.A0A2H3E7I8"/>
<dbReference type="Pfam" id="PF00328">
    <property type="entry name" value="His_Phos_2"/>
    <property type="match status" value="1"/>
</dbReference>
<dbReference type="GO" id="GO:0003993">
    <property type="term" value="F:acid phosphatase activity"/>
    <property type="evidence" value="ECO:0007669"/>
    <property type="project" value="TreeGrafter"/>
</dbReference>
<dbReference type="PANTHER" id="PTHR20963:SF42">
    <property type="entry name" value="PHOSPHOGLYCERATE MUTASE-LIKE PROTEIN"/>
    <property type="match status" value="1"/>
</dbReference>
<evidence type="ECO:0000313" key="7">
    <source>
        <dbReference type="Proteomes" id="UP000217790"/>
    </source>
</evidence>
<dbReference type="PIRSF" id="PIRSF000894">
    <property type="entry name" value="Acid_phosphatase"/>
    <property type="match status" value="1"/>
</dbReference>
<feature type="active site" description="Proton donor" evidence="3">
    <location>
        <position position="317"/>
    </location>
</feature>
<evidence type="ECO:0000256" key="4">
    <source>
        <dbReference type="PIRSR" id="PIRSR000894-2"/>
    </source>
</evidence>
<evidence type="ECO:0000256" key="2">
    <source>
        <dbReference type="ARBA" id="ARBA00023180"/>
    </source>
</evidence>
<dbReference type="OrthoDB" id="6509975at2759"/>
<protein>
    <submittedName>
        <fullName evidence="6">Phosphoglycerate mutase-like protein</fullName>
    </submittedName>
</protein>
<dbReference type="InterPro" id="IPR000560">
    <property type="entry name" value="His_Pase_clade-2"/>
</dbReference>
<accession>A0A2H3E7I8</accession>
<dbReference type="CDD" id="cd07061">
    <property type="entry name" value="HP_HAP_like"/>
    <property type="match status" value="1"/>
</dbReference>